<sequence>MSSEPISEPDPTGLVIYVGQDRAGHWLVQDSRRTLEGRFISYAAAMGYAQAERGIYHASVEIAELPLTPLVSFAPVGRDERALPRAA</sequence>
<name>A0A2T5GJ81_9SPHN</name>
<protein>
    <submittedName>
        <fullName evidence="1">Uncharacterized protein</fullName>
    </submittedName>
</protein>
<dbReference type="Proteomes" id="UP000244189">
    <property type="component" value="Unassembled WGS sequence"/>
</dbReference>
<keyword evidence="2" id="KW-1185">Reference proteome</keyword>
<dbReference type="AlphaFoldDB" id="A0A2T5GJ81"/>
<comment type="caution">
    <text evidence="1">The sequence shown here is derived from an EMBL/GenBank/DDBJ whole genome shotgun (WGS) entry which is preliminary data.</text>
</comment>
<organism evidence="1 2">
    <name type="scientific">Sphingomonas aurantiaca</name>
    <dbReference type="NCBI Taxonomy" id="185949"/>
    <lineage>
        <taxon>Bacteria</taxon>
        <taxon>Pseudomonadati</taxon>
        <taxon>Pseudomonadota</taxon>
        <taxon>Alphaproteobacteria</taxon>
        <taxon>Sphingomonadales</taxon>
        <taxon>Sphingomonadaceae</taxon>
        <taxon>Sphingomonas</taxon>
    </lineage>
</organism>
<accession>A0A2T5GJ81</accession>
<gene>
    <name evidence="1" type="ORF">C8J26_3127</name>
</gene>
<proteinExistence type="predicted"/>
<dbReference type="RefSeq" id="WP_107959136.1">
    <property type="nucleotide sequence ID" value="NZ_JASPFP010000001.1"/>
</dbReference>
<reference evidence="1 2" key="1">
    <citation type="submission" date="2018-04" db="EMBL/GenBank/DDBJ databases">
        <title>Genomic Encyclopedia of Type Strains, Phase III (KMG-III): the genomes of soil and plant-associated and newly described type strains.</title>
        <authorList>
            <person name="Whitman W."/>
        </authorList>
    </citation>
    <scope>NUCLEOTIDE SEQUENCE [LARGE SCALE GENOMIC DNA]</scope>
    <source>
        <strain evidence="1 2">MA101b</strain>
    </source>
</reference>
<evidence type="ECO:0000313" key="1">
    <source>
        <dbReference type="EMBL" id="PTQ59383.1"/>
    </source>
</evidence>
<evidence type="ECO:0000313" key="2">
    <source>
        <dbReference type="Proteomes" id="UP000244189"/>
    </source>
</evidence>
<dbReference type="EMBL" id="QAOG01000005">
    <property type="protein sequence ID" value="PTQ59383.1"/>
    <property type="molecule type" value="Genomic_DNA"/>
</dbReference>